<name>A0AA47NTJ1_MERPO</name>
<dbReference type="AlphaFoldDB" id="A0AA47NTJ1"/>
<evidence type="ECO:0000313" key="2">
    <source>
        <dbReference type="Proteomes" id="UP001174136"/>
    </source>
</evidence>
<dbReference type="EMBL" id="JAOPHQ010004839">
    <property type="protein sequence ID" value="KAK0137976.1"/>
    <property type="molecule type" value="Genomic_DNA"/>
</dbReference>
<proteinExistence type="predicted"/>
<organism evidence="1 2">
    <name type="scientific">Merluccius polli</name>
    <name type="common">Benguela hake</name>
    <name type="synonym">Merluccius cadenati</name>
    <dbReference type="NCBI Taxonomy" id="89951"/>
    <lineage>
        <taxon>Eukaryota</taxon>
        <taxon>Metazoa</taxon>
        <taxon>Chordata</taxon>
        <taxon>Craniata</taxon>
        <taxon>Vertebrata</taxon>
        <taxon>Euteleostomi</taxon>
        <taxon>Actinopterygii</taxon>
        <taxon>Neopterygii</taxon>
        <taxon>Teleostei</taxon>
        <taxon>Neoteleostei</taxon>
        <taxon>Acanthomorphata</taxon>
        <taxon>Zeiogadaria</taxon>
        <taxon>Gadariae</taxon>
        <taxon>Gadiformes</taxon>
        <taxon>Gadoidei</taxon>
        <taxon>Merlucciidae</taxon>
        <taxon>Merluccius</taxon>
    </lineage>
</organism>
<dbReference type="PANTHER" id="PTHR45749:SF21">
    <property type="entry name" value="DUF4371 DOMAIN-CONTAINING PROTEIN"/>
    <property type="match status" value="1"/>
</dbReference>
<sequence length="340" mass="38134">MVKGYSDWKHAVEANKGFYKHATSKEHLTCMVMWTERDKRSEALKEICKLVNADQLKKNRYYMSAIIDMVEFLGVNQMPLKGNMEAFDDMADGGSGLFLSLFDYTVKTKIQRNATYTSHDMKNKIIGIMTDAIIGEIGESWYTIKVDRTRDPTGCENISTVIHFVSETNKLLTIATADRGRTNSKGQSQNGVIISPVSAILANLNDITSVLTEIDTVQKRGSGQWACCERCPSPALCSLPNWWTRFHSSLTPPNKLLQAEDTDLLTGLRLVAVGYTNNNKTELPRLYFDTIDAVLGEMDMRFGEHNTELASGLVALDPESEKFLDIKAIKMDLTNSTKHR</sequence>
<dbReference type="Proteomes" id="UP001174136">
    <property type="component" value="Unassembled WGS sequence"/>
</dbReference>
<reference evidence="1" key="1">
    <citation type="journal article" date="2023" name="Front. Mar. Sci.">
        <title>A new Merluccius polli reference genome to investigate the effects of global change in West African waters.</title>
        <authorList>
            <person name="Mateo J.L."/>
            <person name="Blanco-Fernandez C."/>
            <person name="Garcia-Vazquez E."/>
            <person name="Machado-Schiaffino G."/>
        </authorList>
    </citation>
    <scope>NUCLEOTIDE SEQUENCE</scope>
    <source>
        <strain evidence="1">C29</strain>
        <tissue evidence="1">Fin</tissue>
    </source>
</reference>
<comment type="caution">
    <text evidence="1">The sequence shown here is derived from an EMBL/GenBank/DDBJ whole genome shotgun (WGS) entry which is preliminary data.</text>
</comment>
<evidence type="ECO:0000313" key="1">
    <source>
        <dbReference type="EMBL" id="KAK0137976.1"/>
    </source>
</evidence>
<protein>
    <submittedName>
        <fullName evidence="1">Zinc finger MYM-type protein 1</fullName>
    </submittedName>
</protein>
<dbReference type="PANTHER" id="PTHR45749">
    <property type="match status" value="1"/>
</dbReference>
<keyword evidence="2" id="KW-1185">Reference proteome</keyword>
<accession>A0AA47NTJ1</accession>
<gene>
    <name evidence="1" type="primary">ZMYM1_96</name>
    <name evidence="1" type="ORF">N1851_025784</name>
</gene>